<evidence type="ECO:0000313" key="2">
    <source>
        <dbReference type="Proteomes" id="UP000216752"/>
    </source>
</evidence>
<gene>
    <name evidence="1" type="ORF">SPSIL_051860</name>
</gene>
<reference evidence="1" key="1">
    <citation type="submission" date="2024-05" db="EMBL/GenBank/DDBJ databases">
        <title>Isolation and characterization of Sporomusa carbonis sp. nov., a carboxydotrophic hydrogenogen in the genus of Sporomusa isolated from a charcoal burning pile.</title>
        <authorList>
            <person name="Boeer T."/>
            <person name="Rosenbaum F."/>
            <person name="Eysell L."/>
            <person name="Mueller V."/>
            <person name="Daniel R."/>
            <person name="Poehlein A."/>
        </authorList>
    </citation>
    <scope>NUCLEOTIDE SEQUENCE [LARGE SCALE GENOMIC DNA]</scope>
    <source>
        <strain evidence="1">DSM 10669</strain>
    </source>
</reference>
<proteinExistence type="predicted"/>
<organism evidence="1 2">
    <name type="scientific">Sporomusa silvacetica DSM 10669</name>
    <dbReference type="NCBI Taxonomy" id="1123289"/>
    <lineage>
        <taxon>Bacteria</taxon>
        <taxon>Bacillati</taxon>
        <taxon>Bacillota</taxon>
        <taxon>Negativicutes</taxon>
        <taxon>Selenomonadales</taxon>
        <taxon>Sporomusaceae</taxon>
        <taxon>Sporomusa</taxon>
    </lineage>
</organism>
<protein>
    <submittedName>
        <fullName evidence="1">Uncharacterized protein</fullName>
    </submittedName>
</protein>
<name>A0ABZ3IU56_9FIRM</name>
<sequence>MGLSNLYIIQDSGTIIVDTGCQSDKEAKLQSQFLSISFFAIIYYKLKLI</sequence>
<keyword evidence="2" id="KW-1185">Reference proteome</keyword>
<accession>A0ABZ3IU56</accession>
<evidence type="ECO:0000313" key="1">
    <source>
        <dbReference type="EMBL" id="XFO68958.1"/>
    </source>
</evidence>
<dbReference type="Proteomes" id="UP000216752">
    <property type="component" value="Chromosome"/>
</dbReference>
<dbReference type="EMBL" id="CP155573">
    <property type="protein sequence ID" value="XFO68958.1"/>
    <property type="molecule type" value="Genomic_DNA"/>
</dbReference>